<dbReference type="EMBL" id="FRAH01000133">
    <property type="protein sequence ID" value="SHL54231.1"/>
    <property type="molecule type" value="Genomic_DNA"/>
</dbReference>
<proteinExistence type="predicted"/>
<keyword evidence="3" id="KW-1185">Reference proteome</keyword>
<dbReference type="AlphaFoldDB" id="A0A1M7BH15"/>
<gene>
    <name evidence="2" type="ORF">SAMN02745138_03566</name>
</gene>
<name>A0A1M7BH15_9FIRM</name>
<reference evidence="2 3" key="1">
    <citation type="submission" date="2016-11" db="EMBL/GenBank/DDBJ databases">
        <authorList>
            <person name="Jaros S."/>
            <person name="Januszkiewicz K."/>
            <person name="Wedrychowicz H."/>
        </authorList>
    </citation>
    <scope>NUCLEOTIDE SEQUENCE [LARGE SCALE GENOMIC DNA]</scope>
    <source>
        <strain evidence="2 3">DSM 14214</strain>
    </source>
</reference>
<protein>
    <recommendedName>
        <fullName evidence="1">SHOCT-like domain-containing protein</fullName>
    </recommendedName>
</protein>
<organism evidence="2 3">
    <name type="scientific">Anaerotignum lactatifermentans DSM 14214</name>
    <dbReference type="NCBI Taxonomy" id="1121323"/>
    <lineage>
        <taxon>Bacteria</taxon>
        <taxon>Bacillati</taxon>
        <taxon>Bacillota</taxon>
        <taxon>Clostridia</taxon>
        <taxon>Lachnospirales</taxon>
        <taxon>Anaerotignaceae</taxon>
        <taxon>Anaerotignum</taxon>
    </lineage>
</organism>
<evidence type="ECO:0000313" key="3">
    <source>
        <dbReference type="Proteomes" id="UP000183975"/>
    </source>
</evidence>
<evidence type="ECO:0000313" key="2">
    <source>
        <dbReference type="EMBL" id="SHL54231.1"/>
    </source>
</evidence>
<dbReference type="InterPro" id="IPR046749">
    <property type="entry name" value="SHOCT_2"/>
</dbReference>
<dbReference type="Proteomes" id="UP000183975">
    <property type="component" value="Unassembled WGS sequence"/>
</dbReference>
<sequence>MTEEQTRNELFYQMSKELLNQMLQRNFITYEQYEKIDALNIEKYQPFFSKVS</sequence>
<feature type="domain" description="SHOCT-like" evidence="1">
    <location>
        <begin position="1"/>
        <end position="51"/>
    </location>
</feature>
<dbReference type="OrthoDB" id="1666848at2"/>
<dbReference type="RefSeq" id="WP_159432917.1">
    <property type="nucleotide sequence ID" value="NZ_FRAH01000133.1"/>
</dbReference>
<accession>A0A1M7BH15</accession>
<evidence type="ECO:0000259" key="1">
    <source>
        <dbReference type="Pfam" id="PF20612"/>
    </source>
</evidence>
<dbReference type="Pfam" id="PF20612">
    <property type="entry name" value="SHOCT_2"/>
    <property type="match status" value="1"/>
</dbReference>